<organism evidence="1 2">
    <name type="scientific">Cylicostephanus goldi</name>
    <name type="common">Nematode worm</name>
    <dbReference type="NCBI Taxonomy" id="71465"/>
    <lineage>
        <taxon>Eukaryota</taxon>
        <taxon>Metazoa</taxon>
        <taxon>Ecdysozoa</taxon>
        <taxon>Nematoda</taxon>
        <taxon>Chromadorea</taxon>
        <taxon>Rhabditida</taxon>
        <taxon>Rhabditina</taxon>
        <taxon>Rhabditomorpha</taxon>
        <taxon>Strongyloidea</taxon>
        <taxon>Strongylidae</taxon>
        <taxon>Cylicostephanus</taxon>
    </lineage>
</organism>
<evidence type="ECO:0000313" key="2">
    <source>
        <dbReference type="Proteomes" id="UP000271889"/>
    </source>
</evidence>
<gene>
    <name evidence="1" type="ORF">CGOC_LOCUS9061</name>
</gene>
<name>A0A3P7LX07_CYLGO</name>
<proteinExistence type="predicted"/>
<dbReference type="EMBL" id="UYRV01105715">
    <property type="protein sequence ID" value="VDN21524.1"/>
    <property type="molecule type" value="Genomic_DNA"/>
</dbReference>
<evidence type="ECO:0000313" key="1">
    <source>
        <dbReference type="EMBL" id="VDN21524.1"/>
    </source>
</evidence>
<sequence>MSPLRHCVSEDGKFGIHPLYKKGNPDEFRIPDFPAFAFGTVEKNTLWTAFEEQGVHRQLITLLRQVYTSAKATVKVGEALFPIGVERGGDKETHLHLDCLSLHFKRFLKKSAETTMGTT</sequence>
<dbReference type="Proteomes" id="UP000271889">
    <property type="component" value="Unassembled WGS sequence"/>
</dbReference>
<protein>
    <submittedName>
        <fullName evidence="1">Uncharacterized protein</fullName>
    </submittedName>
</protein>
<keyword evidence="2" id="KW-1185">Reference proteome</keyword>
<dbReference type="AlphaFoldDB" id="A0A3P7LX07"/>
<accession>A0A3P7LX07</accession>
<reference evidence="1 2" key="1">
    <citation type="submission" date="2018-11" db="EMBL/GenBank/DDBJ databases">
        <authorList>
            <consortium name="Pathogen Informatics"/>
        </authorList>
    </citation>
    <scope>NUCLEOTIDE SEQUENCE [LARGE SCALE GENOMIC DNA]</scope>
</reference>